<dbReference type="SMART" id="SM00571">
    <property type="entry name" value="DDT"/>
    <property type="match status" value="1"/>
</dbReference>
<dbReference type="InParanoid" id="A0A2R6PAT5"/>
<evidence type="ECO:0000256" key="3">
    <source>
        <dbReference type="PROSITE-ProRule" id="PRU00475"/>
    </source>
</evidence>
<reference evidence="8" key="2">
    <citation type="journal article" date="2018" name="BMC Genomics">
        <title>A manually annotated Actinidia chinensis var. chinensis (kiwifruit) genome highlights the challenges associated with draft genomes and gene prediction in plants.</title>
        <authorList>
            <person name="Pilkington S.M."/>
            <person name="Crowhurst R."/>
            <person name="Hilario E."/>
            <person name="Nardozza S."/>
            <person name="Fraser L."/>
            <person name="Peng Y."/>
            <person name="Gunaseelan K."/>
            <person name="Simpson R."/>
            <person name="Tahir J."/>
            <person name="Deroles S.C."/>
            <person name="Templeton K."/>
            <person name="Luo Z."/>
            <person name="Davy M."/>
            <person name="Cheng C."/>
            <person name="McNeilage M."/>
            <person name="Scaglione D."/>
            <person name="Liu Y."/>
            <person name="Zhang Q."/>
            <person name="Datson P."/>
            <person name="De Silva N."/>
            <person name="Gardiner S.E."/>
            <person name="Bassett H."/>
            <person name="Chagne D."/>
            <person name="McCallum J."/>
            <person name="Dzierzon H."/>
            <person name="Deng C."/>
            <person name="Wang Y.Y."/>
            <person name="Barron L."/>
            <person name="Manako K."/>
            <person name="Bowen J."/>
            <person name="Foster T.M."/>
            <person name="Erridge Z.A."/>
            <person name="Tiffin H."/>
            <person name="Waite C.N."/>
            <person name="Davies K.M."/>
            <person name="Grierson E.P."/>
            <person name="Laing W.A."/>
            <person name="Kirk R."/>
            <person name="Chen X."/>
            <person name="Wood M."/>
            <person name="Montefiori M."/>
            <person name="Brummell D.A."/>
            <person name="Schwinn K.E."/>
            <person name="Catanach A."/>
            <person name="Fullerton C."/>
            <person name="Li D."/>
            <person name="Meiyalaghan S."/>
            <person name="Nieuwenhuizen N."/>
            <person name="Read N."/>
            <person name="Prakash R."/>
            <person name="Hunter D."/>
            <person name="Zhang H."/>
            <person name="McKenzie M."/>
            <person name="Knabel M."/>
            <person name="Harris A."/>
            <person name="Allan A.C."/>
            <person name="Gleave A."/>
            <person name="Chen A."/>
            <person name="Janssen B.J."/>
            <person name="Plunkett B."/>
            <person name="Ampomah-Dwamena C."/>
            <person name="Voogd C."/>
            <person name="Leif D."/>
            <person name="Lafferty D."/>
            <person name="Souleyre E.J.F."/>
            <person name="Varkonyi-Gasic E."/>
            <person name="Gambi F."/>
            <person name="Hanley J."/>
            <person name="Yao J.L."/>
            <person name="Cheung J."/>
            <person name="David K.M."/>
            <person name="Warren B."/>
            <person name="Marsh K."/>
            <person name="Snowden K.C."/>
            <person name="Lin-Wang K."/>
            <person name="Brian L."/>
            <person name="Martinez-Sanchez M."/>
            <person name="Wang M."/>
            <person name="Ileperuma N."/>
            <person name="Macnee N."/>
            <person name="Campin R."/>
            <person name="McAtee P."/>
            <person name="Drummond R.S.M."/>
            <person name="Espley R.V."/>
            <person name="Ireland H.S."/>
            <person name="Wu R."/>
            <person name="Atkinson R.G."/>
            <person name="Karunairetnam S."/>
            <person name="Bulley S."/>
            <person name="Chunkath S."/>
            <person name="Hanley Z."/>
            <person name="Storey R."/>
            <person name="Thrimawithana A.H."/>
            <person name="Thomson S."/>
            <person name="David C."/>
            <person name="Testolin R."/>
            <person name="Huang H."/>
            <person name="Hellens R.P."/>
            <person name="Schaffer R.J."/>
        </authorList>
    </citation>
    <scope>NUCLEOTIDE SEQUENCE [LARGE SCALE GENOMIC DNA]</scope>
    <source>
        <strain evidence="8">cv. Red5</strain>
    </source>
</reference>
<evidence type="ECO:0000256" key="1">
    <source>
        <dbReference type="ARBA" id="ARBA00004123"/>
    </source>
</evidence>
<dbReference type="FunCoup" id="A0A2R6PAT5">
    <property type="interactions" value="1592"/>
</dbReference>
<protein>
    <submittedName>
        <fullName evidence="7">DDT domain-containing protein</fullName>
    </submittedName>
</protein>
<keyword evidence="8" id="KW-1185">Reference proteome</keyword>
<dbReference type="InterPro" id="IPR018501">
    <property type="entry name" value="DDT_dom"/>
</dbReference>
<reference evidence="7 8" key="1">
    <citation type="submission" date="2017-07" db="EMBL/GenBank/DDBJ databases">
        <title>An improved, manually edited Actinidia chinensis var. chinensis (kiwifruit) genome highlights the challenges associated with draft genomes and gene prediction in plants.</title>
        <authorList>
            <person name="Pilkington S."/>
            <person name="Crowhurst R."/>
            <person name="Hilario E."/>
            <person name="Nardozza S."/>
            <person name="Fraser L."/>
            <person name="Peng Y."/>
            <person name="Gunaseelan K."/>
            <person name="Simpson R."/>
            <person name="Tahir J."/>
            <person name="Deroles S."/>
            <person name="Templeton K."/>
            <person name="Luo Z."/>
            <person name="Davy M."/>
            <person name="Cheng C."/>
            <person name="Mcneilage M."/>
            <person name="Scaglione D."/>
            <person name="Liu Y."/>
            <person name="Zhang Q."/>
            <person name="Datson P."/>
            <person name="De Silva N."/>
            <person name="Gardiner S."/>
            <person name="Bassett H."/>
            <person name="Chagne D."/>
            <person name="Mccallum J."/>
            <person name="Dzierzon H."/>
            <person name="Deng C."/>
            <person name="Wang Y.-Y."/>
            <person name="Barron N."/>
            <person name="Manako K."/>
            <person name="Bowen J."/>
            <person name="Foster T."/>
            <person name="Erridge Z."/>
            <person name="Tiffin H."/>
            <person name="Waite C."/>
            <person name="Davies K."/>
            <person name="Grierson E."/>
            <person name="Laing W."/>
            <person name="Kirk R."/>
            <person name="Chen X."/>
            <person name="Wood M."/>
            <person name="Montefiori M."/>
            <person name="Brummell D."/>
            <person name="Schwinn K."/>
            <person name="Catanach A."/>
            <person name="Fullerton C."/>
            <person name="Li D."/>
            <person name="Meiyalaghan S."/>
            <person name="Nieuwenhuizen N."/>
            <person name="Read N."/>
            <person name="Prakash R."/>
            <person name="Hunter D."/>
            <person name="Zhang H."/>
            <person name="Mckenzie M."/>
            <person name="Knabel M."/>
            <person name="Harris A."/>
            <person name="Allan A."/>
            <person name="Chen A."/>
            <person name="Janssen B."/>
            <person name="Plunkett B."/>
            <person name="Dwamena C."/>
            <person name="Voogd C."/>
            <person name="Leif D."/>
            <person name="Lafferty D."/>
            <person name="Souleyre E."/>
            <person name="Varkonyi-Gasic E."/>
            <person name="Gambi F."/>
            <person name="Hanley J."/>
            <person name="Yao J.-L."/>
            <person name="Cheung J."/>
            <person name="David K."/>
            <person name="Warren B."/>
            <person name="Marsh K."/>
            <person name="Snowden K."/>
            <person name="Lin-Wang K."/>
            <person name="Brian L."/>
            <person name="Martinez-Sanchez M."/>
            <person name="Wang M."/>
            <person name="Ileperuma N."/>
            <person name="Macnee N."/>
            <person name="Campin R."/>
            <person name="Mcatee P."/>
            <person name="Drummond R."/>
            <person name="Espley R."/>
            <person name="Ireland H."/>
            <person name="Wu R."/>
            <person name="Atkinson R."/>
            <person name="Karunairetnam S."/>
            <person name="Bulley S."/>
            <person name="Chunkath S."/>
            <person name="Hanley Z."/>
            <person name="Storey R."/>
            <person name="Thrimawithana A."/>
            <person name="Thomson S."/>
            <person name="David C."/>
            <person name="Testolin R."/>
        </authorList>
    </citation>
    <scope>NUCLEOTIDE SEQUENCE [LARGE SCALE GENOMIC DNA]</scope>
    <source>
        <strain evidence="8">cv. Red5</strain>
        <tissue evidence="7">Young leaf</tissue>
    </source>
</reference>
<gene>
    <name evidence="7" type="ORF">CEY00_Acc31110</name>
</gene>
<keyword evidence="2 3" id="KW-0539">Nucleus</keyword>
<dbReference type="InterPro" id="IPR053271">
    <property type="entry name" value="DDT_domain"/>
</dbReference>
<dbReference type="EMBL" id="NKQK01000027">
    <property type="protein sequence ID" value="PSR88080.1"/>
    <property type="molecule type" value="Genomic_DNA"/>
</dbReference>
<dbReference type="Pfam" id="PF10537">
    <property type="entry name" value="WAC_Acf1_DNA_bd"/>
    <property type="match status" value="1"/>
</dbReference>
<evidence type="ECO:0000259" key="6">
    <source>
        <dbReference type="PROSITE" id="PS51136"/>
    </source>
</evidence>
<dbReference type="Proteomes" id="UP000241394">
    <property type="component" value="Chromosome LG27"/>
</dbReference>
<dbReference type="OMA" id="FVEVHCA"/>
<dbReference type="PANTHER" id="PTHR15546:SF2">
    <property type="entry name" value="DDT DOMAIN-CONTAINING PROTEIN DDB_G0282237"/>
    <property type="match status" value="1"/>
</dbReference>
<evidence type="ECO:0000313" key="7">
    <source>
        <dbReference type="EMBL" id="PSR88080.1"/>
    </source>
</evidence>
<dbReference type="PROSITE" id="PS50827">
    <property type="entry name" value="DDT"/>
    <property type="match status" value="1"/>
</dbReference>
<feature type="region of interest" description="Disordered" evidence="4">
    <location>
        <begin position="226"/>
        <end position="257"/>
    </location>
</feature>
<dbReference type="Gramene" id="PSR88080">
    <property type="protein sequence ID" value="PSR88080"/>
    <property type="gene ID" value="CEY00_Acc31110"/>
</dbReference>
<dbReference type="Pfam" id="PF02791">
    <property type="entry name" value="DDT"/>
    <property type="match status" value="1"/>
</dbReference>
<dbReference type="InterPro" id="IPR013136">
    <property type="entry name" value="WSTF_Acf1_Cbp146"/>
</dbReference>
<comment type="subcellular location">
    <subcellularLocation>
        <location evidence="1 3">Nucleus</location>
    </subcellularLocation>
</comment>
<dbReference type="AlphaFoldDB" id="A0A2R6PAT5"/>
<evidence type="ECO:0000259" key="5">
    <source>
        <dbReference type="PROSITE" id="PS50827"/>
    </source>
</evidence>
<dbReference type="PROSITE" id="PS51136">
    <property type="entry name" value="WAC"/>
    <property type="match status" value="1"/>
</dbReference>
<evidence type="ECO:0000256" key="4">
    <source>
        <dbReference type="SAM" id="MobiDB-lite"/>
    </source>
</evidence>
<feature type="domain" description="WAC" evidence="6">
    <location>
        <begin position="22"/>
        <end position="127"/>
    </location>
</feature>
<dbReference type="PANTHER" id="PTHR15546">
    <property type="entry name" value="BROMODOMAIN ADJACENT TO ZINC FINGER DOMAIN, 2A"/>
    <property type="match status" value="1"/>
</dbReference>
<dbReference type="Pfam" id="PF15613">
    <property type="entry name" value="WSD"/>
    <property type="match status" value="1"/>
</dbReference>
<feature type="compositionally biased region" description="Basic and acidic residues" evidence="4">
    <location>
        <begin position="454"/>
        <end position="486"/>
    </location>
</feature>
<sequence>MPLYKRKPFPLAERPTDLKPQEHVFQVRFTKEIFRDYGEYLNRINLYRQRIWTCKVTAKTNLTFEEALVSEKHATEKVQQFPKELVVPVLRDVQFSMLTLKDLANKIATKLQEHLSEGTELYGKRNNRVYPCKIIKVLAEEAGRTQYEVAWLDKDKKVTENAVLNGEDLVRKKLPFTRDVLKSFIRESTYRSVPWVLHDKLASKYGISTDSPEELRSNFSFQDGHMVRNRKRSRKEEASKEELRKCKSKKMGNGKSKPWIPGGIAEDKLKEEPIIYPIDDLLVQPASDDPVFTERPSPSKNFQIPMDCVGDLLMIWDFCSSFSRLLHLWPFSLEDFEHALCHKDSNLIVIAESHSAILRLLIKDDGNYNTAIQKKKRKPKITLVTWTEYLCDFLEMIDDADLSNYITTVRRGHYGLLDIHAKLGIFRELVAQALTTDLMREKLDECIEQRQELAATRRGEALEEGRKRREAKELWKAESDGKEIKGRSLKSVGSSSKLFGNGNHSSQNGDVADKWNKNKNALSPQGKHAVTNRKKVDTIAKRNGKQHKMDAKAALENVKDSSKKGVQKLMRDDGNKAMDRSNEQRKEYLEREMEKRFIRTNSLGKDRYYNRYWFFKRDGRIFIESSDSEQWAYYSTKEELDTFVASLNRKGERERALKKQLEKYYNKICLEMQKRSKEVAHKIAMEEAVVRRSTRVRAPPRENPALAFLKYVNKWNED</sequence>
<dbReference type="STRING" id="1590841.A0A2R6PAT5"/>
<dbReference type="OrthoDB" id="332390at2759"/>
<feature type="domain" description="DDT" evidence="5">
    <location>
        <begin position="306"/>
        <end position="367"/>
    </location>
</feature>
<dbReference type="InterPro" id="IPR028941">
    <property type="entry name" value="WHIM2_dom"/>
</dbReference>
<dbReference type="GO" id="GO:0000785">
    <property type="term" value="C:chromatin"/>
    <property type="evidence" value="ECO:0007669"/>
    <property type="project" value="UniProtKB-ARBA"/>
</dbReference>
<name>A0A2R6PAT5_ACTCC</name>
<feature type="compositionally biased region" description="Polar residues" evidence="4">
    <location>
        <begin position="491"/>
        <end position="509"/>
    </location>
</feature>
<dbReference type="GO" id="GO:0005634">
    <property type="term" value="C:nucleus"/>
    <property type="evidence" value="ECO:0007669"/>
    <property type="project" value="UniProtKB-SubCell"/>
</dbReference>
<evidence type="ECO:0000313" key="8">
    <source>
        <dbReference type="Proteomes" id="UP000241394"/>
    </source>
</evidence>
<feature type="compositionally biased region" description="Basic and acidic residues" evidence="4">
    <location>
        <begin position="234"/>
        <end position="245"/>
    </location>
</feature>
<comment type="caution">
    <text evidence="7">The sequence shown here is derived from an EMBL/GenBank/DDBJ whole genome shotgun (WGS) entry which is preliminary data.</text>
</comment>
<evidence type="ECO:0000256" key="2">
    <source>
        <dbReference type="ARBA" id="ARBA00023242"/>
    </source>
</evidence>
<proteinExistence type="predicted"/>
<feature type="region of interest" description="Disordered" evidence="4">
    <location>
        <begin position="454"/>
        <end position="550"/>
    </location>
</feature>
<accession>A0A2R6PAT5</accession>
<organism evidence="7 8">
    <name type="scientific">Actinidia chinensis var. chinensis</name>
    <name type="common">Chinese soft-hair kiwi</name>
    <dbReference type="NCBI Taxonomy" id="1590841"/>
    <lineage>
        <taxon>Eukaryota</taxon>
        <taxon>Viridiplantae</taxon>
        <taxon>Streptophyta</taxon>
        <taxon>Embryophyta</taxon>
        <taxon>Tracheophyta</taxon>
        <taxon>Spermatophyta</taxon>
        <taxon>Magnoliopsida</taxon>
        <taxon>eudicotyledons</taxon>
        <taxon>Gunneridae</taxon>
        <taxon>Pentapetalae</taxon>
        <taxon>asterids</taxon>
        <taxon>Ericales</taxon>
        <taxon>Actinidiaceae</taxon>
        <taxon>Actinidia</taxon>
    </lineage>
</organism>